<protein>
    <submittedName>
        <fullName evidence="2">Uncharacterized protein</fullName>
    </submittedName>
</protein>
<dbReference type="EMBL" id="CACVKT020002232">
    <property type="protein sequence ID" value="CAC5376900.1"/>
    <property type="molecule type" value="Genomic_DNA"/>
</dbReference>
<dbReference type="Proteomes" id="UP000507470">
    <property type="component" value="Unassembled WGS sequence"/>
</dbReference>
<keyword evidence="1" id="KW-1133">Transmembrane helix</keyword>
<feature type="transmembrane region" description="Helical" evidence="1">
    <location>
        <begin position="260"/>
        <end position="282"/>
    </location>
</feature>
<evidence type="ECO:0000313" key="3">
    <source>
        <dbReference type="Proteomes" id="UP000507470"/>
    </source>
</evidence>
<gene>
    <name evidence="2" type="ORF">MCOR_13387</name>
</gene>
<dbReference type="OrthoDB" id="6142888at2759"/>
<proteinExistence type="predicted"/>
<reference evidence="2 3" key="1">
    <citation type="submission" date="2020-06" db="EMBL/GenBank/DDBJ databases">
        <authorList>
            <person name="Li R."/>
            <person name="Bekaert M."/>
        </authorList>
    </citation>
    <scope>NUCLEOTIDE SEQUENCE [LARGE SCALE GENOMIC DNA]</scope>
    <source>
        <strain evidence="3">wild</strain>
    </source>
</reference>
<organism evidence="2 3">
    <name type="scientific">Mytilus coruscus</name>
    <name type="common">Sea mussel</name>
    <dbReference type="NCBI Taxonomy" id="42192"/>
    <lineage>
        <taxon>Eukaryota</taxon>
        <taxon>Metazoa</taxon>
        <taxon>Spiralia</taxon>
        <taxon>Lophotrochozoa</taxon>
        <taxon>Mollusca</taxon>
        <taxon>Bivalvia</taxon>
        <taxon>Autobranchia</taxon>
        <taxon>Pteriomorphia</taxon>
        <taxon>Mytilida</taxon>
        <taxon>Mytiloidea</taxon>
        <taxon>Mytilidae</taxon>
        <taxon>Mytilinae</taxon>
        <taxon>Mytilus</taxon>
    </lineage>
</organism>
<keyword evidence="3" id="KW-1185">Reference proteome</keyword>
<evidence type="ECO:0000256" key="1">
    <source>
        <dbReference type="SAM" id="Phobius"/>
    </source>
</evidence>
<keyword evidence="1" id="KW-0472">Membrane</keyword>
<accession>A0A6J8B4N3</accession>
<evidence type="ECO:0000313" key="2">
    <source>
        <dbReference type="EMBL" id="CAC5376900.1"/>
    </source>
</evidence>
<keyword evidence="1" id="KW-0812">Transmembrane</keyword>
<name>A0A6J8B4N3_MYTCO</name>
<sequence>MNYIQRKDWIGNELSEKCCKKVICPAGHHIKKCSLDGGEDKCEPCPKFTWMSDETNSDNPFQCEEVDTCPFGSTRVDYFPKSDGCNKPCICDTYINHYGYDSCNCKTFTGKCSFDTILALNGSCLLKRIANAILNDLKPDNFVSVPLVESTNKTGCNMITLYTVEFYTKENGNGTLIIKRQNDTVAAEIIAGINDSSTNSSVENARETETTFENGSYKIGSLIPRSLIGLKIDEYLISVITANLWINYNKFFTFTGLLSLVLQTSVSMAVLIVIIVFTVAYIRRKYRDNDDSGNPAPIPDEEMTLVKFPDRLKNDSGISISSNSENNILMNDLEQEQFSSRVKQFAFVSPIPRDQAGQEGSAIEPSTVETCSNGTRRLAISASSREYSMDLA</sequence>
<dbReference type="AlphaFoldDB" id="A0A6J8B4N3"/>